<reference evidence="1" key="1">
    <citation type="submission" date="2021-01" db="EMBL/GenBank/DDBJ databases">
        <title>Adiantum capillus-veneris genome.</title>
        <authorList>
            <person name="Fang Y."/>
            <person name="Liao Q."/>
        </authorList>
    </citation>
    <scope>NUCLEOTIDE SEQUENCE</scope>
    <source>
        <strain evidence="1">H3</strain>
        <tissue evidence="1">Leaf</tissue>
    </source>
</reference>
<accession>A0A9D4UEN0</accession>
<dbReference type="AlphaFoldDB" id="A0A9D4UEN0"/>
<protein>
    <recommendedName>
        <fullName evidence="3">FAD-binding FR-type domain-containing protein</fullName>
    </recommendedName>
</protein>
<keyword evidence="2" id="KW-1185">Reference proteome</keyword>
<comment type="caution">
    <text evidence="1">The sequence shown here is derived from an EMBL/GenBank/DDBJ whole genome shotgun (WGS) entry which is preliminary data.</text>
</comment>
<sequence length="350" mass="37635">MAMSSSSSSLVNIRTLARQRTSHAAHGAVLQAGLSMPRTSLRNAGTAAAVGPSRLLRARRTLLGTPLRSAEEGCLLAERRRAAGAAVVRAVSIGVVKKVEPASKSGGYFNVALNVLPGSEVVKWYKTPGQYVNILPVESQFVSPSAFFIASPPSNGTDLEFLIEDVPDTIANKLINSKPGVRVVISTCDSESNGFNMSDIEAAESVLMFAGGYGLGPFRALIETGFFRESKKKDAILYTLFPVNSGSEPYVDRHAAWKAEGVDVQQGCPPNIIQTNAIKTSVLMVAYTVQQQCLALYFDANGVPADNIQTLFGGIPTSDHAYYNKVTHKLNNYPKFLHSNPKNAPVELKF</sequence>
<name>A0A9D4UEN0_ADICA</name>
<dbReference type="PANTHER" id="PTHR47215:SF1">
    <property type="entry name" value="F9L1.8 PROTEIN"/>
    <property type="match status" value="1"/>
</dbReference>
<evidence type="ECO:0008006" key="3">
    <source>
        <dbReference type="Google" id="ProtNLM"/>
    </source>
</evidence>
<dbReference type="Proteomes" id="UP000886520">
    <property type="component" value="Chromosome 18"/>
</dbReference>
<evidence type="ECO:0000313" key="1">
    <source>
        <dbReference type="EMBL" id="KAI5066559.1"/>
    </source>
</evidence>
<dbReference type="InterPro" id="IPR039261">
    <property type="entry name" value="FNR_nucleotide-bd"/>
</dbReference>
<dbReference type="PANTHER" id="PTHR47215">
    <property type="match status" value="1"/>
</dbReference>
<organism evidence="1 2">
    <name type="scientific">Adiantum capillus-veneris</name>
    <name type="common">Maidenhair fern</name>
    <dbReference type="NCBI Taxonomy" id="13818"/>
    <lineage>
        <taxon>Eukaryota</taxon>
        <taxon>Viridiplantae</taxon>
        <taxon>Streptophyta</taxon>
        <taxon>Embryophyta</taxon>
        <taxon>Tracheophyta</taxon>
        <taxon>Polypodiopsida</taxon>
        <taxon>Polypodiidae</taxon>
        <taxon>Polypodiales</taxon>
        <taxon>Pteridineae</taxon>
        <taxon>Pteridaceae</taxon>
        <taxon>Vittarioideae</taxon>
        <taxon>Adiantum</taxon>
    </lineage>
</organism>
<evidence type="ECO:0000313" key="2">
    <source>
        <dbReference type="Proteomes" id="UP000886520"/>
    </source>
</evidence>
<dbReference type="SUPFAM" id="SSF52343">
    <property type="entry name" value="Ferredoxin reductase-like, C-terminal NADP-linked domain"/>
    <property type="match status" value="1"/>
</dbReference>
<gene>
    <name evidence="1" type="ORF">GOP47_0019183</name>
</gene>
<proteinExistence type="predicted"/>
<dbReference type="EMBL" id="JABFUD020000018">
    <property type="protein sequence ID" value="KAI5066559.1"/>
    <property type="molecule type" value="Genomic_DNA"/>
</dbReference>